<evidence type="ECO:0000256" key="11">
    <source>
        <dbReference type="ARBA" id="ARBA00022989"/>
    </source>
</evidence>
<dbReference type="Gene3D" id="3.30.565.10">
    <property type="entry name" value="Histidine kinase-like ATPase, C-terminal domain"/>
    <property type="match status" value="1"/>
</dbReference>
<dbReference type="SMART" id="SM00387">
    <property type="entry name" value="HATPase_c"/>
    <property type="match status" value="1"/>
</dbReference>
<dbReference type="PROSITE" id="PS50894">
    <property type="entry name" value="HPT"/>
    <property type="match status" value="1"/>
</dbReference>
<keyword evidence="18" id="KW-0175">Coiled coil</keyword>
<sequence>MACPQLILGLIQRKSRLQIKALAVALLIYCIITPLVAADEQPVATDLPKEATKPNSLTIGLPSFSAIEKDWYGDFPKLASFLEQFWLDIGKKYDIRIQFKATSFATYLEVLESGEVDVIAIAPYADSLFQKAYFTIPYLSMKPAVYVRSNPSRHHKASAIHVPDFANFSLPSAGSMHRVFGDDLDDMLSRRNDYYLIYSWIPWVAESVLTRRDMRQDFKPQNQTAPPIFARAMMLRDRKPEVEFLNKVFRTINTEDAAALWQQNMGSQESIFQLTLLQLEGGVNQQLSEYLLENPVTYYAAMESGYPPYVVPDTAGVGGLAIDVLSSIGNRMGIEFQPIRVSNARLALKALDKGDIQLMPNVYKTPQREGRWHFSIPFGQSSPAFLSRAKDNFSSFEQLSDARIASIKDYYESHLMSTRLPNNEFLHVDSATEATQAIEDNRADVLLDDELAMIYRSKQGNFGDLVVNEVTDINEDLAFRMAVNLKHWPLVELVDIGLATFSPLEMDELRRKWGKTSTAVPDVSIFDHKYFYNIAFAVAFITFGVFLLQRLQIRQRKQAHREVEQALQQTQQARQDAERAARSQSDFLARMSHEIRTPMNGVLGMAEALSFTSLNKEQTELLTVLNGSARNLMALLNDVLDYSKIDAGKLTFEKAPVQLENLLNSVVDNFKHKTLSSELDLYCKLDPALNKVYLTDPTRLMQVLNNLVSNAIKFTHKGFVELNAQLIDDAASQSASQTGYHLVRFNIRDSGIGISAAKQNELFKPFVQADIDTTRKYGGSGLGLSICKEITEGMGGRISLSSLEGVGTLFTVELQLEPIKIEQEAKSVIADELSIDLEPAPQLAQLNVLVAEDNQVNIKVLTSQLACLGIKPVVALNGQEAYEKWQNGDFDVVLSDCHMPKMDGFTLARKISAERDNQHPRLIATTADALSDSIQRCQQAGFDDYLSKPFTLDTLRQKLLCLPQATTAPPSLAKESSDSGILNRAHVTGLIGDDNEVIQQVLQAFLEEQHLIADMEQALVSDGYSKLSELAHKMGGGLRYLGAQRAVSTCKAIENDAKQQRPSDYHNMLNQLAADLEQLEGEVERWLTDLSANRPSSEDKPT</sequence>
<dbReference type="InterPro" id="IPR036641">
    <property type="entry name" value="HPT_dom_sf"/>
</dbReference>
<keyword evidence="13" id="KW-0472">Membrane</keyword>
<feature type="coiled-coil region" evidence="18">
    <location>
        <begin position="553"/>
        <end position="583"/>
    </location>
</feature>
<keyword evidence="10" id="KW-0067">ATP-binding</keyword>
<dbReference type="Gene3D" id="1.10.287.130">
    <property type="match status" value="1"/>
</dbReference>
<dbReference type="InterPro" id="IPR001638">
    <property type="entry name" value="Solute-binding_3/MltF_N"/>
</dbReference>
<dbReference type="SUPFAM" id="SSF47226">
    <property type="entry name" value="Histidine-containing phosphotransfer domain, HPT domain"/>
    <property type="match status" value="1"/>
</dbReference>
<keyword evidence="9" id="KW-0418">Kinase</keyword>
<evidence type="ECO:0000256" key="9">
    <source>
        <dbReference type="ARBA" id="ARBA00022777"/>
    </source>
</evidence>
<evidence type="ECO:0000313" key="22">
    <source>
        <dbReference type="EMBL" id="GGA80882.1"/>
    </source>
</evidence>
<dbReference type="PRINTS" id="PR00344">
    <property type="entry name" value="BCTRLSENSOR"/>
</dbReference>
<feature type="domain" description="Response regulatory" evidence="20">
    <location>
        <begin position="847"/>
        <end position="963"/>
    </location>
</feature>
<dbReference type="InterPro" id="IPR036097">
    <property type="entry name" value="HisK_dim/P_sf"/>
</dbReference>
<dbReference type="Proteomes" id="UP000619743">
    <property type="component" value="Unassembled WGS sequence"/>
</dbReference>
<proteinExistence type="predicted"/>
<evidence type="ECO:0000259" key="19">
    <source>
        <dbReference type="PROSITE" id="PS50109"/>
    </source>
</evidence>
<dbReference type="EC" id="2.7.13.3" evidence="3"/>
<dbReference type="InterPro" id="IPR011006">
    <property type="entry name" value="CheY-like_superfamily"/>
</dbReference>
<dbReference type="CDD" id="cd16922">
    <property type="entry name" value="HATPase_EvgS-ArcB-TorS-like"/>
    <property type="match status" value="1"/>
</dbReference>
<evidence type="ECO:0000256" key="18">
    <source>
        <dbReference type="SAM" id="Coils"/>
    </source>
</evidence>
<dbReference type="InterPro" id="IPR036890">
    <property type="entry name" value="HATPase_C_sf"/>
</dbReference>
<dbReference type="GO" id="GO:0000155">
    <property type="term" value="F:phosphorelay sensor kinase activity"/>
    <property type="evidence" value="ECO:0007669"/>
    <property type="project" value="InterPro"/>
</dbReference>
<protein>
    <recommendedName>
        <fullName evidence="15">Sensory/regulatory protein RpfC</fullName>
        <ecNumber evidence="3">2.7.13.3</ecNumber>
    </recommendedName>
</protein>
<gene>
    <name evidence="22" type="ORF">GCM10011369_23540</name>
</gene>
<dbReference type="InterPro" id="IPR005467">
    <property type="entry name" value="His_kinase_dom"/>
</dbReference>
<reference evidence="23" key="1">
    <citation type="journal article" date="2019" name="Int. J. Syst. Evol. Microbiol.">
        <title>The Global Catalogue of Microorganisms (GCM) 10K type strain sequencing project: providing services to taxonomists for standard genome sequencing and annotation.</title>
        <authorList>
            <consortium name="The Broad Institute Genomics Platform"/>
            <consortium name="The Broad Institute Genome Sequencing Center for Infectious Disease"/>
            <person name="Wu L."/>
            <person name="Ma J."/>
        </authorList>
    </citation>
    <scope>NUCLEOTIDE SEQUENCE [LARGE SCALE GENOMIC DNA]</scope>
    <source>
        <strain evidence="23">CGMCC 1.10130</strain>
    </source>
</reference>
<organism evidence="22 23">
    <name type="scientific">Neiella marina</name>
    <dbReference type="NCBI Taxonomy" id="508461"/>
    <lineage>
        <taxon>Bacteria</taxon>
        <taxon>Pseudomonadati</taxon>
        <taxon>Pseudomonadota</taxon>
        <taxon>Gammaproteobacteria</taxon>
        <taxon>Alteromonadales</taxon>
        <taxon>Echinimonadaceae</taxon>
        <taxon>Neiella</taxon>
    </lineage>
</organism>
<dbReference type="SUPFAM" id="SSF53850">
    <property type="entry name" value="Periplasmic binding protein-like II"/>
    <property type="match status" value="2"/>
</dbReference>
<keyword evidence="7" id="KW-0812">Transmembrane</keyword>
<keyword evidence="8" id="KW-0547">Nucleotide-binding</keyword>
<dbReference type="CDD" id="cd17546">
    <property type="entry name" value="REC_hyHK_CKI1_RcsC-like"/>
    <property type="match status" value="1"/>
</dbReference>
<dbReference type="InterPro" id="IPR001789">
    <property type="entry name" value="Sig_transdc_resp-reg_receiver"/>
</dbReference>
<evidence type="ECO:0000259" key="20">
    <source>
        <dbReference type="PROSITE" id="PS50110"/>
    </source>
</evidence>
<dbReference type="SUPFAM" id="SSF52172">
    <property type="entry name" value="CheY-like"/>
    <property type="match status" value="1"/>
</dbReference>
<dbReference type="InterPro" id="IPR003594">
    <property type="entry name" value="HATPase_dom"/>
</dbReference>
<dbReference type="CDD" id="cd00082">
    <property type="entry name" value="HisKA"/>
    <property type="match status" value="1"/>
</dbReference>
<feature type="modified residue" description="4-aspartylphosphate" evidence="17">
    <location>
        <position position="896"/>
    </location>
</feature>
<dbReference type="PANTHER" id="PTHR45339:SF1">
    <property type="entry name" value="HYBRID SIGNAL TRANSDUCTION HISTIDINE KINASE J"/>
    <property type="match status" value="1"/>
</dbReference>
<dbReference type="FunFam" id="1.10.287.130:FF:000002">
    <property type="entry name" value="Two-component osmosensing histidine kinase"/>
    <property type="match status" value="1"/>
</dbReference>
<keyword evidence="5 17" id="KW-0597">Phosphoprotein</keyword>
<dbReference type="Gene3D" id="1.20.120.160">
    <property type="entry name" value="HPT domain"/>
    <property type="match status" value="1"/>
</dbReference>
<name>A0A8J2U685_9GAMM</name>
<evidence type="ECO:0000256" key="17">
    <source>
        <dbReference type="PROSITE-ProRule" id="PRU00169"/>
    </source>
</evidence>
<dbReference type="SMART" id="SM00073">
    <property type="entry name" value="HPT"/>
    <property type="match status" value="1"/>
</dbReference>
<dbReference type="SUPFAM" id="SSF47384">
    <property type="entry name" value="Homodimeric domain of signal transducing histidine kinase"/>
    <property type="match status" value="1"/>
</dbReference>
<evidence type="ECO:0000256" key="5">
    <source>
        <dbReference type="ARBA" id="ARBA00022553"/>
    </source>
</evidence>
<evidence type="ECO:0000256" key="16">
    <source>
        <dbReference type="PROSITE-ProRule" id="PRU00110"/>
    </source>
</evidence>
<dbReference type="Pfam" id="PF00497">
    <property type="entry name" value="SBP_bac_3"/>
    <property type="match status" value="1"/>
</dbReference>
<dbReference type="PROSITE" id="PS50109">
    <property type="entry name" value="HIS_KIN"/>
    <property type="match status" value="1"/>
</dbReference>
<keyword evidence="12" id="KW-0902">Two-component regulatory system</keyword>
<evidence type="ECO:0000256" key="8">
    <source>
        <dbReference type="ARBA" id="ARBA00022741"/>
    </source>
</evidence>
<keyword evidence="11" id="KW-1133">Transmembrane helix</keyword>
<keyword evidence="4" id="KW-1003">Cell membrane</keyword>
<keyword evidence="23" id="KW-1185">Reference proteome</keyword>
<dbReference type="Pfam" id="PF02518">
    <property type="entry name" value="HATPase_c"/>
    <property type="match status" value="1"/>
</dbReference>
<dbReference type="SUPFAM" id="SSF55874">
    <property type="entry name" value="ATPase domain of HSP90 chaperone/DNA topoisomerase II/histidine kinase"/>
    <property type="match status" value="1"/>
</dbReference>
<dbReference type="Pfam" id="PF00512">
    <property type="entry name" value="HisKA"/>
    <property type="match status" value="1"/>
</dbReference>
<evidence type="ECO:0000256" key="13">
    <source>
        <dbReference type="ARBA" id="ARBA00023136"/>
    </source>
</evidence>
<dbReference type="Gene3D" id="3.40.50.2300">
    <property type="match status" value="1"/>
</dbReference>
<comment type="subunit">
    <text evidence="14">At low DSF concentrations, interacts with RpfF.</text>
</comment>
<feature type="domain" description="Histidine kinase" evidence="19">
    <location>
        <begin position="590"/>
        <end position="818"/>
    </location>
</feature>
<dbReference type="EMBL" id="BMDX01000011">
    <property type="protein sequence ID" value="GGA80882.1"/>
    <property type="molecule type" value="Genomic_DNA"/>
</dbReference>
<evidence type="ECO:0000313" key="23">
    <source>
        <dbReference type="Proteomes" id="UP000619743"/>
    </source>
</evidence>
<evidence type="ECO:0000256" key="4">
    <source>
        <dbReference type="ARBA" id="ARBA00022475"/>
    </source>
</evidence>
<dbReference type="InterPro" id="IPR008207">
    <property type="entry name" value="Sig_transdc_His_kin_Hpt_dom"/>
</dbReference>
<dbReference type="AlphaFoldDB" id="A0A8J2U685"/>
<evidence type="ECO:0000256" key="12">
    <source>
        <dbReference type="ARBA" id="ARBA00023012"/>
    </source>
</evidence>
<evidence type="ECO:0000256" key="6">
    <source>
        <dbReference type="ARBA" id="ARBA00022679"/>
    </source>
</evidence>
<comment type="subcellular location">
    <subcellularLocation>
        <location evidence="2">Cell membrane</location>
        <topology evidence="2">Multi-pass membrane protein</topology>
    </subcellularLocation>
</comment>
<accession>A0A8J2U685</accession>
<feature type="domain" description="HPt" evidence="21">
    <location>
        <begin position="993"/>
        <end position="1086"/>
    </location>
</feature>
<evidence type="ECO:0000256" key="2">
    <source>
        <dbReference type="ARBA" id="ARBA00004651"/>
    </source>
</evidence>
<dbReference type="FunFam" id="3.30.565.10:FF:000010">
    <property type="entry name" value="Sensor histidine kinase RcsC"/>
    <property type="match status" value="1"/>
</dbReference>
<evidence type="ECO:0000256" key="10">
    <source>
        <dbReference type="ARBA" id="ARBA00022840"/>
    </source>
</evidence>
<keyword evidence="6" id="KW-0808">Transferase</keyword>
<dbReference type="PROSITE" id="PS50110">
    <property type="entry name" value="RESPONSE_REGULATORY"/>
    <property type="match status" value="1"/>
</dbReference>
<dbReference type="InterPro" id="IPR004358">
    <property type="entry name" value="Sig_transdc_His_kin-like_C"/>
</dbReference>
<dbReference type="SMART" id="SM00388">
    <property type="entry name" value="HisKA"/>
    <property type="match status" value="1"/>
</dbReference>
<dbReference type="CDD" id="cd01007">
    <property type="entry name" value="PBP2_BvgS_HisK_like"/>
    <property type="match status" value="1"/>
</dbReference>
<evidence type="ECO:0000256" key="15">
    <source>
        <dbReference type="ARBA" id="ARBA00068150"/>
    </source>
</evidence>
<feature type="modified residue" description="Phosphohistidine" evidence="16">
    <location>
        <position position="1032"/>
    </location>
</feature>
<evidence type="ECO:0000256" key="1">
    <source>
        <dbReference type="ARBA" id="ARBA00000085"/>
    </source>
</evidence>
<dbReference type="Gene3D" id="3.40.190.10">
    <property type="entry name" value="Periplasmic binding protein-like II"/>
    <property type="match status" value="4"/>
</dbReference>
<dbReference type="GO" id="GO:0005886">
    <property type="term" value="C:plasma membrane"/>
    <property type="evidence" value="ECO:0007669"/>
    <property type="project" value="UniProtKB-SubCell"/>
</dbReference>
<comment type="catalytic activity">
    <reaction evidence="1">
        <text>ATP + protein L-histidine = ADP + protein N-phospho-L-histidine.</text>
        <dbReference type="EC" id="2.7.13.3"/>
    </reaction>
</comment>
<evidence type="ECO:0000259" key="21">
    <source>
        <dbReference type="PROSITE" id="PS50894"/>
    </source>
</evidence>
<evidence type="ECO:0000256" key="7">
    <source>
        <dbReference type="ARBA" id="ARBA00022692"/>
    </source>
</evidence>
<dbReference type="Pfam" id="PF00072">
    <property type="entry name" value="Response_reg"/>
    <property type="match status" value="1"/>
</dbReference>
<comment type="caution">
    <text evidence="22">The sequence shown here is derived from an EMBL/GenBank/DDBJ whole genome shotgun (WGS) entry which is preliminary data.</text>
</comment>
<evidence type="ECO:0000256" key="14">
    <source>
        <dbReference type="ARBA" id="ARBA00064003"/>
    </source>
</evidence>
<dbReference type="InterPro" id="IPR003661">
    <property type="entry name" value="HisK_dim/P_dom"/>
</dbReference>
<dbReference type="GO" id="GO:0005524">
    <property type="term" value="F:ATP binding"/>
    <property type="evidence" value="ECO:0007669"/>
    <property type="project" value="UniProtKB-KW"/>
</dbReference>
<dbReference type="Pfam" id="PF01627">
    <property type="entry name" value="Hpt"/>
    <property type="match status" value="1"/>
</dbReference>
<dbReference type="SMART" id="SM00448">
    <property type="entry name" value="REC"/>
    <property type="match status" value="1"/>
</dbReference>
<dbReference type="PANTHER" id="PTHR45339">
    <property type="entry name" value="HYBRID SIGNAL TRANSDUCTION HISTIDINE KINASE J"/>
    <property type="match status" value="1"/>
</dbReference>
<dbReference type="SMART" id="SM00062">
    <property type="entry name" value="PBPb"/>
    <property type="match status" value="1"/>
</dbReference>
<evidence type="ECO:0000256" key="3">
    <source>
        <dbReference type="ARBA" id="ARBA00012438"/>
    </source>
</evidence>